<evidence type="ECO:0000256" key="6">
    <source>
        <dbReference type="ARBA" id="ARBA00023237"/>
    </source>
</evidence>
<comment type="similarity">
    <text evidence="2">Belongs to the Multicopy lipoprotein (Mlp) family.</text>
</comment>
<dbReference type="EMBL" id="CP044852">
    <property type="protein sequence ID" value="QFP48807.1"/>
    <property type="molecule type" value="Genomic_DNA"/>
</dbReference>
<name>A0A5P8AVF8_9SPIR</name>
<evidence type="ECO:0000256" key="4">
    <source>
        <dbReference type="ARBA" id="ARBA00023136"/>
    </source>
</evidence>
<evidence type="ECO:0000256" key="8">
    <source>
        <dbReference type="ARBA" id="ARBA00046007"/>
    </source>
</evidence>
<keyword evidence="5" id="KW-0564">Palmitate</keyword>
<evidence type="ECO:0000256" key="2">
    <source>
        <dbReference type="ARBA" id="ARBA00008380"/>
    </source>
</evidence>
<evidence type="ECO:0000256" key="3">
    <source>
        <dbReference type="ARBA" id="ARBA00022729"/>
    </source>
</evidence>
<protein>
    <submittedName>
        <fullName evidence="10">Mlp family lipoprotein</fullName>
    </submittedName>
</protein>
<evidence type="ECO:0000313" key="10">
    <source>
        <dbReference type="EMBL" id="QFP48807.1"/>
    </source>
</evidence>
<dbReference type="AlphaFoldDB" id="A0A5P8AVF8"/>
<dbReference type="PROSITE" id="PS51257">
    <property type="entry name" value="PROKAR_LIPOPROTEIN"/>
    <property type="match status" value="1"/>
</dbReference>
<keyword evidence="4" id="KW-0472">Membrane</keyword>
<keyword evidence="10" id="KW-0614">Plasmid</keyword>
<geneLocation type="plasmid" evidence="10">
    <name>unnamed</name>
</geneLocation>
<sequence>MLKRLNMRRIFMNKYIYCLILCSMLLLYSCGDKNPMPNGNNLTNGFNTTLSADEKLKINALKGGLDTIVKACQNQLIDNSNLSTLEKNQYQKIVTKYPDFIEWLSNNPDKQKELANDFTIVYEFLNEKRIQQASNLTNEQLIINTLNCAIQSQNNSKCNDNNYVYSDKENAFFEEVFYNFFNRFLIYMNNTKTNEEIFESMKLKPYQGIYDLIGIEITKYEDKVRKTLNHNQKKGLNFLKEAFVNKTIFYNFLILNENKIKAVLNHIYNEFEKEKCSVNIIKESTLKYSIKRYFYLIDENKLDEFQEKAKSSC</sequence>
<evidence type="ECO:0000256" key="1">
    <source>
        <dbReference type="ARBA" id="ARBA00004459"/>
    </source>
</evidence>
<reference evidence="10" key="1">
    <citation type="submission" date="2019-10" db="EMBL/GenBank/DDBJ databases">
        <title>Whole genome sequencing of Borrelia miyamotoi strains isolated in Europe.</title>
        <authorList>
            <person name="Sprong H."/>
            <person name="Azagi T."/>
            <person name="Kuleshov K.V."/>
            <person name="Platonov A.E."/>
            <person name="Hoornstra D."/>
            <person name="Hovius J.W."/>
        </authorList>
    </citation>
    <scope>NUCLEOTIDE SEQUENCE</scope>
    <source>
        <strain evidence="10">NL-IR-1</strain>
        <strain evidence="9">NL-IR-2</strain>
        <plasmid evidence="10">unnamed</plasmid>
    </source>
</reference>
<dbReference type="GO" id="GO:0009279">
    <property type="term" value="C:cell outer membrane"/>
    <property type="evidence" value="ECO:0007669"/>
    <property type="project" value="UniProtKB-SubCell"/>
</dbReference>
<dbReference type="InterPro" id="IPR004983">
    <property type="entry name" value="Mlp"/>
</dbReference>
<comment type="subcellular location">
    <subcellularLocation>
        <location evidence="1">Cell outer membrane</location>
        <topology evidence="1">Lipid-anchor</topology>
    </subcellularLocation>
</comment>
<comment type="function">
    <text evidence="8">An outer membrane protein that may participate in pathogenesis. Some human Lyme disease patients have antibodies against this protein. The Mlp proteins probably undergo intragenic recombination, generating new alleles.</text>
</comment>
<evidence type="ECO:0000313" key="9">
    <source>
        <dbReference type="EMBL" id="QFP42649.1"/>
    </source>
</evidence>
<dbReference type="Pfam" id="PF03304">
    <property type="entry name" value="Mlp"/>
    <property type="match status" value="1"/>
</dbReference>
<organism evidence="10">
    <name type="scientific">Borrelia miyamotoi</name>
    <dbReference type="NCBI Taxonomy" id="47466"/>
    <lineage>
        <taxon>Bacteria</taxon>
        <taxon>Pseudomonadati</taxon>
        <taxon>Spirochaetota</taxon>
        <taxon>Spirochaetia</taxon>
        <taxon>Spirochaetales</taxon>
        <taxon>Borreliaceae</taxon>
        <taxon>Borrelia</taxon>
    </lineage>
</organism>
<keyword evidence="6" id="KW-0998">Cell outer membrane</keyword>
<gene>
    <name evidence="9" type="ORF">F9Y90_06070</name>
    <name evidence="10" type="ORF">F9Y91_06285</name>
</gene>
<accession>A0A5P8AVF8</accession>
<evidence type="ECO:0000256" key="5">
    <source>
        <dbReference type="ARBA" id="ARBA00023139"/>
    </source>
</evidence>
<evidence type="ECO:0000256" key="7">
    <source>
        <dbReference type="ARBA" id="ARBA00023288"/>
    </source>
</evidence>
<keyword evidence="7 10" id="KW-0449">Lipoprotein</keyword>
<proteinExistence type="inferred from homology"/>
<dbReference type="EMBL" id="CP044689">
    <property type="protein sequence ID" value="QFP42649.1"/>
    <property type="molecule type" value="Genomic_DNA"/>
</dbReference>
<keyword evidence="3" id="KW-0732">Signal</keyword>